<dbReference type="PANTHER" id="PTHR36057:SF1">
    <property type="entry name" value="LIPOPROTEIN LIPID ATTACHMENT SITE-LIKE PROTEIN, PUTATIVE (DUF1223)-RELATED"/>
    <property type="match status" value="1"/>
</dbReference>
<sequence length="231" mass="25031">MTHPTRNFSALSLPVLLAAFAATPAVAGETAANPTHVVELFTSQGCSSCPPANRFVTKLAEDANTLVLSYGVTYWDYLGWTDTFGDPKFTIRQKDYRDAFGAANVYTPQIVLGGSAHSPKYSKRDVADMALPTEGVGLRSYVEGDSVCFTHDANNPIKFDIVTFVPGEQTVKVERGENGGRVMKLTNVVTEVEEWTLDRDPCFLPQPNKGYAALIHDAVSARILDAAVAVK</sequence>
<proteinExistence type="predicted"/>
<evidence type="ECO:0000313" key="3">
    <source>
        <dbReference type="Proteomes" id="UP000600865"/>
    </source>
</evidence>
<evidence type="ECO:0000256" key="1">
    <source>
        <dbReference type="SAM" id="SignalP"/>
    </source>
</evidence>
<dbReference type="AlphaFoldDB" id="A0A918KLN8"/>
<name>A0A918KLN8_9PROT</name>
<dbReference type="Proteomes" id="UP000600865">
    <property type="component" value="Unassembled WGS sequence"/>
</dbReference>
<dbReference type="InterPro" id="IPR010634">
    <property type="entry name" value="DUF1223"/>
</dbReference>
<evidence type="ECO:0008006" key="4">
    <source>
        <dbReference type="Google" id="ProtNLM"/>
    </source>
</evidence>
<dbReference type="InterPro" id="IPR036249">
    <property type="entry name" value="Thioredoxin-like_sf"/>
</dbReference>
<comment type="caution">
    <text evidence="2">The sequence shown here is derived from an EMBL/GenBank/DDBJ whole genome shotgun (WGS) entry which is preliminary data.</text>
</comment>
<keyword evidence="3" id="KW-1185">Reference proteome</keyword>
<dbReference type="SUPFAM" id="SSF52833">
    <property type="entry name" value="Thioredoxin-like"/>
    <property type="match status" value="1"/>
</dbReference>
<reference evidence="2 3" key="1">
    <citation type="journal article" date="2014" name="Int. J. Syst. Evol. Microbiol.">
        <title>Complete genome sequence of Corynebacterium casei LMG S-19264T (=DSM 44701T), isolated from a smear-ripened cheese.</title>
        <authorList>
            <consortium name="US DOE Joint Genome Institute (JGI-PGF)"/>
            <person name="Walter F."/>
            <person name="Albersmeier A."/>
            <person name="Kalinowski J."/>
            <person name="Ruckert C."/>
        </authorList>
    </citation>
    <scope>NUCLEOTIDE SEQUENCE [LARGE SCALE GENOMIC DNA]</scope>
    <source>
        <strain evidence="2 3">KCTC 23968</strain>
    </source>
</reference>
<gene>
    <name evidence="2" type="ORF">GCM10011309_14830</name>
</gene>
<organism evidence="2 3">
    <name type="scientific">Litorimonas cladophorae</name>
    <dbReference type="NCBI Taxonomy" id="1220491"/>
    <lineage>
        <taxon>Bacteria</taxon>
        <taxon>Pseudomonadati</taxon>
        <taxon>Pseudomonadota</taxon>
        <taxon>Alphaproteobacteria</taxon>
        <taxon>Maricaulales</taxon>
        <taxon>Robiginitomaculaceae</taxon>
    </lineage>
</organism>
<feature type="chain" id="PRO_5038093125" description="DUF1223 domain-containing protein" evidence="1">
    <location>
        <begin position="28"/>
        <end position="231"/>
    </location>
</feature>
<dbReference type="RefSeq" id="WP_189583450.1">
    <property type="nucleotide sequence ID" value="NZ_BMYV01000001.1"/>
</dbReference>
<feature type="signal peptide" evidence="1">
    <location>
        <begin position="1"/>
        <end position="27"/>
    </location>
</feature>
<dbReference type="EMBL" id="BMYV01000001">
    <property type="protein sequence ID" value="GGX65606.1"/>
    <property type="molecule type" value="Genomic_DNA"/>
</dbReference>
<protein>
    <recommendedName>
        <fullName evidence="4">DUF1223 domain-containing protein</fullName>
    </recommendedName>
</protein>
<evidence type="ECO:0000313" key="2">
    <source>
        <dbReference type="EMBL" id="GGX65606.1"/>
    </source>
</evidence>
<dbReference type="Pfam" id="PF06764">
    <property type="entry name" value="DUF1223"/>
    <property type="match status" value="1"/>
</dbReference>
<accession>A0A918KLN8</accession>
<keyword evidence="1" id="KW-0732">Signal</keyword>
<dbReference type="PANTHER" id="PTHR36057">
    <property type="match status" value="1"/>
</dbReference>